<organism evidence="1 2">
    <name type="scientific">Moorena producens PAL-8-15-08-1</name>
    <dbReference type="NCBI Taxonomy" id="1458985"/>
    <lineage>
        <taxon>Bacteria</taxon>
        <taxon>Bacillati</taxon>
        <taxon>Cyanobacteriota</taxon>
        <taxon>Cyanophyceae</taxon>
        <taxon>Coleofasciculales</taxon>
        <taxon>Coleofasciculaceae</taxon>
        <taxon>Moorena</taxon>
    </lineage>
</organism>
<reference evidence="2" key="1">
    <citation type="submission" date="2016-10" db="EMBL/GenBank/DDBJ databases">
        <title>Comparative genomics uncovers the prolific and rare metabolic potential of the cyanobacterial genus Moorea.</title>
        <authorList>
            <person name="Leao T."/>
            <person name="Castelao G."/>
            <person name="Korobeynikov A."/>
            <person name="Monroe E.A."/>
            <person name="Podell S."/>
            <person name="Glukhov E."/>
            <person name="Allen E."/>
            <person name="Gerwick W.H."/>
            <person name="Gerwick L."/>
        </authorList>
    </citation>
    <scope>NUCLEOTIDE SEQUENCE [LARGE SCALE GENOMIC DNA]</scope>
    <source>
        <strain evidence="2">PAL-8-15-08-1</strain>
    </source>
</reference>
<dbReference type="RefSeq" id="WP_070395401.1">
    <property type="nucleotide sequence ID" value="NZ_CP017599.1"/>
</dbReference>
<gene>
    <name evidence="1" type="ORF">BJP34_29385</name>
</gene>
<dbReference type="EMBL" id="CP017599">
    <property type="protein sequence ID" value="AOX03008.1"/>
    <property type="molecule type" value="Genomic_DNA"/>
</dbReference>
<proteinExistence type="predicted"/>
<dbReference type="STRING" id="1458985.BJP34_29385"/>
<dbReference type="KEGG" id="mpro:BJP34_29385"/>
<dbReference type="Proteomes" id="UP000177870">
    <property type="component" value="Chromosome"/>
</dbReference>
<dbReference type="AlphaFoldDB" id="A0A1D8TZD9"/>
<protein>
    <submittedName>
        <fullName evidence="1">Uncharacterized protein</fullName>
    </submittedName>
</protein>
<name>A0A1D8TZD9_9CYAN</name>
<evidence type="ECO:0000313" key="2">
    <source>
        <dbReference type="Proteomes" id="UP000177870"/>
    </source>
</evidence>
<evidence type="ECO:0000313" key="1">
    <source>
        <dbReference type="EMBL" id="AOX03008.1"/>
    </source>
</evidence>
<accession>A0A1D8TZD9</accession>
<sequence length="60" mass="6864">MKVWGFAQKPKTINTIAADVTEIKRMLTSFIQKLIAECLLLLNLESPKKDPEKLVYTQNT</sequence>